<organism evidence="1 2">
    <name type="scientific">Rhabditophanes sp. KR3021</name>
    <dbReference type="NCBI Taxonomy" id="114890"/>
    <lineage>
        <taxon>Eukaryota</taxon>
        <taxon>Metazoa</taxon>
        <taxon>Ecdysozoa</taxon>
        <taxon>Nematoda</taxon>
        <taxon>Chromadorea</taxon>
        <taxon>Rhabditida</taxon>
        <taxon>Tylenchina</taxon>
        <taxon>Panagrolaimomorpha</taxon>
        <taxon>Strongyloidoidea</taxon>
        <taxon>Alloionematidae</taxon>
        <taxon>Rhabditophanes</taxon>
    </lineage>
</organism>
<evidence type="ECO:0000313" key="2">
    <source>
        <dbReference type="WBParaSite" id="RSKR_0000222300.1"/>
    </source>
</evidence>
<evidence type="ECO:0000313" key="1">
    <source>
        <dbReference type="Proteomes" id="UP000095286"/>
    </source>
</evidence>
<dbReference type="Proteomes" id="UP000095286">
    <property type="component" value="Unplaced"/>
</dbReference>
<sequence length="866" mass="99475">MESDLSGKAPDSSTTKLEFTGTTIIPDLTTPSIVTPTSAVPTMIPENVPQHYTVEYLAELVNERKQTSAFSGVFNHTGRLIDEEINRVRLALFQFEFTKEHVVLPAPVGEIVTVTEKVFVPAKSHPEYNFVGRILGPRGMTAKQLEQETSCKVMIRGKGSMRDKKKEDMNRGKPNWEHLSEELHVLIQCEDTKNRCEVKIQRAIEEVRKLLVPAPEGEDELKKKQLMELAIINGTYRTGALQAGIGALGQQALSGGGYGAAAVKSNNNGARMTPTLGNIAPQIRSPTLMQNQLLMQQSAAAQRSTPSAAALAQAHFQAAAMSLANQTGQQQANSMLQAQAQAHLQQSSQGAAEYQMLLNQLQYDPFTNAVALQQQQQQQYAALMLSGANQALLGEYANYEMQVMLAKLLILYLFIHYIENSKLKKADRLNNFLYIKSAYRVSDTQVRFTLIKRVTNKQIIFGNITGKEKKLKIECNSKSCPDPWVPKFDMVGFIGTIQEKFDEQFNETEKIILRKNKSILKVPVVNKIRQLNFTDYPHKLGLCVQPMFKYIHLGELTRFIEMWKENGATKFYFYFESVSHDVMRLLKHYRDNVGEIDVEIIDWALLPNSKDFKDPNFNVYRNEPSLAMSDCLYRSRYVVKYVAPFDLDEVLAVNRTKYQNIIHLLDTTEKINSFKKISSFRFRSCLTQVYKEWKSFEDMRNSKFDNYDTIKLREPFDYSNYAKLIYRPEFIFNFYIHFQVRTEGTKNSKSKYFQHDIDESDAKIHHFRRIPTIVTEPRKAKNSTYYSRLITTLNESLDKNLKNFTLTKEVNEEVEKLLLDGSLCVQVLKKYHRKRLNELMSSKCFKNFDHKTKNVFIKAKQSWEIL</sequence>
<protein>
    <submittedName>
        <fullName evidence="2">KH domain-containing protein</fullName>
    </submittedName>
</protein>
<reference evidence="2" key="1">
    <citation type="submission" date="2016-11" db="UniProtKB">
        <authorList>
            <consortium name="WormBaseParasite"/>
        </authorList>
    </citation>
    <scope>IDENTIFICATION</scope>
    <source>
        <strain evidence="2">KR3021</strain>
    </source>
</reference>
<accession>A0AC35TN99</accession>
<proteinExistence type="predicted"/>
<name>A0AC35TN99_9BILA</name>
<dbReference type="WBParaSite" id="RSKR_0000222300.1">
    <property type="protein sequence ID" value="RSKR_0000222300.1"/>
    <property type="gene ID" value="RSKR_0000222300"/>
</dbReference>